<evidence type="ECO:0000313" key="2">
    <source>
        <dbReference type="EMBL" id="PAV68892.1"/>
    </source>
</evidence>
<accession>A0A2A2K4R4</accession>
<dbReference type="Proteomes" id="UP000218231">
    <property type="component" value="Unassembled WGS sequence"/>
</dbReference>
<evidence type="ECO:0000313" key="3">
    <source>
        <dbReference type="Proteomes" id="UP000218231"/>
    </source>
</evidence>
<organism evidence="2 3">
    <name type="scientific">Diploscapter pachys</name>
    <dbReference type="NCBI Taxonomy" id="2018661"/>
    <lineage>
        <taxon>Eukaryota</taxon>
        <taxon>Metazoa</taxon>
        <taxon>Ecdysozoa</taxon>
        <taxon>Nematoda</taxon>
        <taxon>Chromadorea</taxon>
        <taxon>Rhabditida</taxon>
        <taxon>Rhabditina</taxon>
        <taxon>Rhabditomorpha</taxon>
        <taxon>Rhabditoidea</taxon>
        <taxon>Rhabditidae</taxon>
        <taxon>Diploscapter</taxon>
    </lineage>
</organism>
<dbReference type="EMBL" id="LIAE01009663">
    <property type="protein sequence ID" value="PAV68892.1"/>
    <property type="molecule type" value="Genomic_DNA"/>
</dbReference>
<keyword evidence="3" id="KW-1185">Reference proteome</keyword>
<gene>
    <name evidence="2" type="ORF">WR25_25998</name>
</gene>
<dbReference type="AlphaFoldDB" id="A0A2A2K4R4"/>
<name>A0A2A2K4R4_9BILA</name>
<feature type="signal peptide" evidence="1">
    <location>
        <begin position="1"/>
        <end position="18"/>
    </location>
</feature>
<evidence type="ECO:0000256" key="1">
    <source>
        <dbReference type="SAM" id="SignalP"/>
    </source>
</evidence>
<proteinExistence type="predicted"/>
<keyword evidence="1" id="KW-0732">Signal</keyword>
<feature type="chain" id="PRO_5012449113" evidence="1">
    <location>
        <begin position="19"/>
        <end position="137"/>
    </location>
</feature>
<protein>
    <submittedName>
        <fullName evidence="2">Uncharacterized protein</fullName>
    </submittedName>
</protein>
<sequence length="137" mass="14257">MGLISFLVVSGLLGDAERQSNLRPAHACIAGRIDRTLKSSLGFIDDHPCDLDDVGILTPSLARERVATGGGPFKRNGTDSFAKPGLILGSDTPHQNVITTACRTGRCAGADGVGTAPVGARGAYLPGDRSSDRISRR</sequence>
<comment type="caution">
    <text evidence="2">The sequence shown here is derived from an EMBL/GenBank/DDBJ whole genome shotgun (WGS) entry which is preliminary data.</text>
</comment>
<reference evidence="2 3" key="1">
    <citation type="journal article" date="2017" name="Curr. Biol.">
        <title>Genome architecture and evolution of a unichromosomal asexual nematode.</title>
        <authorList>
            <person name="Fradin H."/>
            <person name="Zegar C."/>
            <person name="Gutwein M."/>
            <person name="Lucas J."/>
            <person name="Kovtun M."/>
            <person name="Corcoran D."/>
            <person name="Baugh L.R."/>
            <person name="Kiontke K."/>
            <person name="Gunsalus K."/>
            <person name="Fitch D.H."/>
            <person name="Piano F."/>
        </authorList>
    </citation>
    <scope>NUCLEOTIDE SEQUENCE [LARGE SCALE GENOMIC DNA]</scope>
    <source>
        <strain evidence="2">PF1309</strain>
    </source>
</reference>